<protein>
    <submittedName>
        <fullName evidence="1">Putative product</fullName>
    </submittedName>
</protein>
<evidence type="ECO:0000313" key="1">
    <source>
        <dbReference type="EMBL" id="NOV47317.1"/>
    </source>
</evidence>
<dbReference type="AlphaFoldDB" id="A0A6M2DRE1"/>
<dbReference type="InterPro" id="IPR051189">
    <property type="entry name" value="Splicing_assoc_domain"/>
</dbReference>
<name>A0A6M2DRE1_XENCH</name>
<sequence>MDDDIMWGAGAGAGSCSGGDGSLGDVSSDPVSGLDVREIRGGCRRIREERPGFTVLTSANELLSRFLQDRLQTELRLGPLDPTEIEKLRSLAVMYSLDMTTTSDRTVLTKTSNTMQAVKVEQTNMSQRLLTDFKRRCYSVPGHKNNQPDSDNN</sequence>
<proteinExistence type="predicted"/>
<dbReference type="PANTHER" id="PTHR14195">
    <property type="entry name" value="G PATCH DOMAIN CONTAINING PROTEIN 2"/>
    <property type="match status" value="1"/>
</dbReference>
<dbReference type="EMBL" id="GIIL01003591">
    <property type="protein sequence ID" value="NOV47317.1"/>
    <property type="molecule type" value="Transcribed_RNA"/>
</dbReference>
<accession>A0A6M2DRE1</accession>
<organism evidence="1">
    <name type="scientific">Xenopsylla cheopis</name>
    <name type="common">Oriental rat flea</name>
    <name type="synonym">Pulex cheopis</name>
    <dbReference type="NCBI Taxonomy" id="163159"/>
    <lineage>
        <taxon>Eukaryota</taxon>
        <taxon>Metazoa</taxon>
        <taxon>Ecdysozoa</taxon>
        <taxon>Arthropoda</taxon>
        <taxon>Hexapoda</taxon>
        <taxon>Insecta</taxon>
        <taxon>Pterygota</taxon>
        <taxon>Neoptera</taxon>
        <taxon>Endopterygota</taxon>
        <taxon>Siphonaptera</taxon>
        <taxon>Pulicidae</taxon>
        <taxon>Xenopsyllinae</taxon>
        <taxon>Xenopsylla</taxon>
    </lineage>
</organism>
<reference evidence="1" key="1">
    <citation type="submission" date="2020-03" db="EMBL/GenBank/DDBJ databases">
        <title>Transcriptomic Profiling of the Digestive Tract of the Rat Flea, Xenopsylla cheopis, Following Blood Feeding and Infection with Yersinia pestis.</title>
        <authorList>
            <person name="Bland D.M."/>
            <person name="Martens C.A."/>
            <person name="Virtaneva K."/>
            <person name="Kanakabandi K."/>
            <person name="Long D."/>
            <person name="Rosenke R."/>
            <person name="Saturday G.A."/>
            <person name="Hoyt F.H."/>
            <person name="Bruno D.P."/>
            <person name="Ribeiro J.M.C."/>
            <person name="Hinnebusch J."/>
        </authorList>
    </citation>
    <scope>NUCLEOTIDE SEQUENCE</scope>
</reference>